<dbReference type="KEGG" id="nps:KRR39_19660"/>
<dbReference type="Proteomes" id="UP000683575">
    <property type="component" value="Chromosome"/>
</dbReference>
<feature type="chain" id="PRO_5038090494" description="Cell wall protein" evidence="1">
    <location>
        <begin position="26"/>
        <end position="182"/>
    </location>
</feature>
<evidence type="ECO:0000313" key="3">
    <source>
        <dbReference type="Proteomes" id="UP000683575"/>
    </source>
</evidence>
<sequence length="182" mass="19334">MHTLTAALSGLALAASTVAAVPVSADPVNDCNFAPLKYTKNFSAGGEQFTTKASLRVYDAGVPTDTCTDATIVQTIAIKGRNNTSLASISPTRPRLSYKLNAGSTSYKSTGVQIDKTDPVNGWRTYDVTTDDIPLGAEVAYVMGIKLTWNVKVDGETFNRTVVCDRINADGSDAYTCKILTP</sequence>
<organism evidence="2 3">
    <name type="scientific">Nocardioides panacis</name>
    <dbReference type="NCBI Taxonomy" id="2849501"/>
    <lineage>
        <taxon>Bacteria</taxon>
        <taxon>Bacillati</taxon>
        <taxon>Actinomycetota</taxon>
        <taxon>Actinomycetes</taxon>
        <taxon>Propionibacteriales</taxon>
        <taxon>Nocardioidaceae</taxon>
        <taxon>Nocardioides</taxon>
    </lineage>
</organism>
<dbReference type="AlphaFoldDB" id="A0A975XZP5"/>
<accession>A0A975XZP5</accession>
<dbReference type="EMBL" id="CP077062">
    <property type="protein sequence ID" value="QWZ07613.1"/>
    <property type="molecule type" value="Genomic_DNA"/>
</dbReference>
<evidence type="ECO:0000256" key="1">
    <source>
        <dbReference type="SAM" id="SignalP"/>
    </source>
</evidence>
<feature type="signal peptide" evidence="1">
    <location>
        <begin position="1"/>
        <end position="25"/>
    </location>
</feature>
<proteinExistence type="predicted"/>
<evidence type="ECO:0008006" key="4">
    <source>
        <dbReference type="Google" id="ProtNLM"/>
    </source>
</evidence>
<dbReference type="RefSeq" id="WP_216939124.1">
    <property type="nucleotide sequence ID" value="NZ_CP077062.1"/>
</dbReference>
<keyword evidence="3" id="KW-1185">Reference proteome</keyword>
<keyword evidence="1" id="KW-0732">Signal</keyword>
<evidence type="ECO:0000313" key="2">
    <source>
        <dbReference type="EMBL" id="QWZ07613.1"/>
    </source>
</evidence>
<name>A0A975XZP5_9ACTN</name>
<gene>
    <name evidence="2" type="ORF">KRR39_19660</name>
</gene>
<reference evidence="2" key="1">
    <citation type="submission" date="2021-06" db="EMBL/GenBank/DDBJ databases">
        <title>Complete genome sequence of Nocardioides sp. G188.</title>
        <authorList>
            <person name="Im W.-T."/>
        </authorList>
    </citation>
    <scope>NUCLEOTIDE SEQUENCE</scope>
    <source>
        <strain evidence="2">G188</strain>
    </source>
</reference>
<protein>
    <recommendedName>
        <fullName evidence="4">Cell wall protein</fullName>
    </recommendedName>
</protein>